<dbReference type="NCBIfam" id="TIGR03317">
    <property type="entry name" value="ygfZ_signature"/>
    <property type="match status" value="1"/>
</dbReference>
<dbReference type="EMBL" id="CP031165">
    <property type="protein sequence ID" value="AXV09447.1"/>
    <property type="molecule type" value="Genomic_DNA"/>
</dbReference>
<organism evidence="3 4">
    <name type="scientific">Euzebya pacifica</name>
    <dbReference type="NCBI Taxonomy" id="1608957"/>
    <lineage>
        <taxon>Bacteria</taxon>
        <taxon>Bacillati</taxon>
        <taxon>Actinomycetota</taxon>
        <taxon>Nitriliruptoria</taxon>
        <taxon>Euzebyales</taxon>
    </lineage>
</organism>
<dbReference type="GO" id="GO:0016226">
    <property type="term" value="P:iron-sulfur cluster assembly"/>
    <property type="evidence" value="ECO:0007669"/>
    <property type="project" value="TreeGrafter"/>
</dbReference>
<dbReference type="AlphaFoldDB" id="A0A346Y4Q0"/>
<dbReference type="InterPro" id="IPR045179">
    <property type="entry name" value="YgfZ/GcvT"/>
</dbReference>
<dbReference type="KEGG" id="euz:DVS28_a4786"/>
<feature type="region of interest" description="Disordered" evidence="2">
    <location>
        <begin position="119"/>
        <end position="138"/>
    </location>
</feature>
<keyword evidence="4" id="KW-1185">Reference proteome</keyword>
<accession>A0A346Y4Q0</accession>
<dbReference type="PANTHER" id="PTHR22602:SF0">
    <property type="entry name" value="TRANSFERASE CAF17, MITOCHONDRIAL-RELATED"/>
    <property type="match status" value="1"/>
</dbReference>
<reference evidence="3 4" key="1">
    <citation type="submission" date="2018-09" db="EMBL/GenBank/DDBJ databases">
        <title>Complete genome sequence of Euzebya sp. DY32-46 isolated from seawater of Pacific Ocean.</title>
        <authorList>
            <person name="Xu L."/>
            <person name="Wu Y.-H."/>
            <person name="Xu X.-W."/>
        </authorList>
    </citation>
    <scope>NUCLEOTIDE SEQUENCE [LARGE SCALE GENOMIC DNA]</scope>
    <source>
        <strain evidence="3 4">DY32-46</strain>
    </source>
</reference>
<dbReference type="InterPro" id="IPR017703">
    <property type="entry name" value="YgfZ/GCV_T_CS"/>
</dbReference>
<dbReference type="InterPro" id="IPR027266">
    <property type="entry name" value="TrmE/GcvT-like"/>
</dbReference>
<dbReference type="SUPFAM" id="SSF103025">
    <property type="entry name" value="Folate-binding domain"/>
    <property type="match status" value="1"/>
</dbReference>
<dbReference type="Gene3D" id="3.30.1360.120">
    <property type="entry name" value="Probable tRNA modification gtpase trme, domain 1"/>
    <property type="match status" value="1"/>
</dbReference>
<evidence type="ECO:0000256" key="1">
    <source>
        <dbReference type="ARBA" id="ARBA00022946"/>
    </source>
</evidence>
<dbReference type="RefSeq" id="WP_164710941.1">
    <property type="nucleotide sequence ID" value="NZ_CP031165.1"/>
</dbReference>
<gene>
    <name evidence="3" type="ORF">DVS28_a4786</name>
</gene>
<proteinExistence type="predicted"/>
<evidence type="ECO:0000256" key="2">
    <source>
        <dbReference type="SAM" id="MobiDB-lite"/>
    </source>
</evidence>
<dbReference type="Proteomes" id="UP000264006">
    <property type="component" value="Chromosome"/>
</dbReference>
<evidence type="ECO:0000313" key="3">
    <source>
        <dbReference type="EMBL" id="AXV09447.1"/>
    </source>
</evidence>
<evidence type="ECO:0000313" key="4">
    <source>
        <dbReference type="Proteomes" id="UP000264006"/>
    </source>
</evidence>
<protein>
    <submittedName>
        <fullName evidence="3">Folate-dependent protein for Fe/S cluster synthesis/repair in oxidative stress</fullName>
    </submittedName>
</protein>
<name>A0A346Y4Q0_9ACTN</name>
<dbReference type="PIRSF" id="PIRSF006487">
    <property type="entry name" value="GcvT"/>
    <property type="match status" value="1"/>
</dbReference>
<sequence>MTQPTDLLIDTPAIHRRTDGVIRVAGPDRIAYLHSLLSQDVEGTKPGDVADFLYLDAKGEHLAAGTMVVHAEHVLLLVPAEIAAAVAERLDRFRFMMQVEVSDLTGEWSLASLRGPGEVDAPGARSQPGTAAPHGDGLVIRDRDGGVDLLGPTSWVTDRVEELVEDRDLPLASAEDWERHRIATGRPGWGSEIATGRRTQELGLLPTHVHLRKGCYPGQESIAKIFNLGRPRRALAVIEADHVLAAGDTLGEGRRPGEVTSAAATGDGRTVALALLPLVDGELPETVDTPDGVVRVRTRVGAGMPLRGA</sequence>
<keyword evidence="1" id="KW-0809">Transit peptide</keyword>
<dbReference type="PANTHER" id="PTHR22602">
    <property type="entry name" value="TRANSFERASE CAF17, MITOCHONDRIAL-RELATED"/>
    <property type="match status" value="1"/>
</dbReference>